<dbReference type="InterPro" id="IPR000225">
    <property type="entry name" value="Armadillo"/>
</dbReference>
<protein>
    <submittedName>
        <fullName evidence="3">CSON009516 protein</fullName>
    </submittedName>
</protein>
<dbReference type="OMA" id="THKQPDL"/>
<dbReference type="EMBL" id="UFQT01003797">
    <property type="protein sequence ID" value="SSX35282.1"/>
    <property type="molecule type" value="Genomic_DNA"/>
</dbReference>
<evidence type="ECO:0000313" key="3">
    <source>
        <dbReference type="EMBL" id="SSX15942.1"/>
    </source>
</evidence>
<reference evidence="4" key="2">
    <citation type="submission" date="2018-07" db="EMBL/GenBank/DDBJ databases">
        <authorList>
            <person name="Quirk P.G."/>
            <person name="Krulwich T.A."/>
        </authorList>
    </citation>
    <scope>NUCLEOTIDE SEQUENCE</scope>
</reference>
<dbReference type="AlphaFoldDB" id="A0A336LQR2"/>
<dbReference type="InterPro" id="IPR011989">
    <property type="entry name" value="ARM-like"/>
</dbReference>
<reference evidence="3" key="1">
    <citation type="submission" date="2018-04" db="EMBL/GenBank/DDBJ databases">
        <authorList>
            <person name="Go L.Y."/>
            <person name="Mitchell J.A."/>
        </authorList>
    </citation>
    <scope>NUCLEOTIDE SEQUENCE</scope>
    <source>
        <tissue evidence="3">Whole organism</tissue>
    </source>
</reference>
<sequence>MAKIITQETYDEVIKENIVEFSMSVEEARKETIEQFEAQGVNLANIIKDLAINSETGVPTLNESIEKLKLHTEGSSILDPSELSNVLCSLTDECKISVPHRVLAAKLNALPYLLKIIEDEIKAGNSHPVKTVLHHAILAANAITHKQPDVFDKNCLDTIVKLLDTQQDKTVICDILKWIQKSCILHEMNRQAIVNANILITHLKPLLDKGDSALVKDVCAVFRYLILDDDVRVEFGKAHDHARLIATETLTDLTELLSKMKNEEAIVSDLLLTIGALTVRNEFCETVEKANGLKYVMDAMIQFPESVKVVREALKLLKVLAGNDKVKVQIVESGAVTVIASALSRFKSNETVARAALICISTLALRVKANADAIFETGIPETIVETMKIHPGDKIVQRNGAWAIRNMVSRSRNQCETWASFGVEDVLNAAMTAHPSIQGDVKAALRDLGLKVHLNEEWKGKSEYQISND</sequence>
<dbReference type="InterPro" id="IPR016024">
    <property type="entry name" value="ARM-type_fold"/>
</dbReference>
<feature type="domain" description="LRRK2 ARM repeat" evidence="2">
    <location>
        <begin position="260"/>
        <end position="412"/>
    </location>
</feature>
<evidence type="ECO:0000313" key="4">
    <source>
        <dbReference type="EMBL" id="SSX35282.1"/>
    </source>
</evidence>
<dbReference type="Gene3D" id="1.25.10.10">
    <property type="entry name" value="Leucine-rich Repeat Variant"/>
    <property type="match status" value="1"/>
</dbReference>
<dbReference type="SUPFAM" id="SSF48371">
    <property type="entry name" value="ARM repeat"/>
    <property type="match status" value="1"/>
</dbReference>
<evidence type="ECO:0000256" key="1">
    <source>
        <dbReference type="ARBA" id="ARBA00022737"/>
    </source>
</evidence>
<dbReference type="VEuPathDB" id="VectorBase:CSON009516"/>
<dbReference type="PANTHER" id="PTHR22895:SF0">
    <property type="entry name" value="ARMADILLO REPEAT-CONTAINING PROTEIN 6"/>
    <property type="match status" value="1"/>
</dbReference>
<name>A0A336LQR2_CULSO</name>
<dbReference type="PANTHER" id="PTHR22895">
    <property type="entry name" value="ARMADILLO REPEAT-CONTAINING PROTEIN 6"/>
    <property type="match status" value="1"/>
</dbReference>
<dbReference type="Pfam" id="PF23744">
    <property type="entry name" value="ARM_LRRK2"/>
    <property type="match status" value="1"/>
</dbReference>
<dbReference type="GO" id="GO:0002244">
    <property type="term" value="P:hematopoietic progenitor cell differentiation"/>
    <property type="evidence" value="ECO:0007669"/>
    <property type="project" value="TreeGrafter"/>
</dbReference>
<accession>A0A336LQR2</accession>
<gene>
    <name evidence="3" type="primary">CSON009516</name>
</gene>
<dbReference type="InterPro" id="IPR056597">
    <property type="entry name" value="ARM_LRRK2"/>
</dbReference>
<dbReference type="SMART" id="SM00185">
    <property type="entry name" value="ARM"/>
    <property type="match status" value="4"/>
</dbReference>
<organism evidence="3">
    <name type="scientific">Culicoides sonorensis</name>
    <name type="common">Biting midge</name>
    <dbReference type="NCBI Taxonomy" id="179676"/>
    <lineage>
        <taxon>Eukaryota</taxon>
        <taxon>Metazoa</taxon>
        <taxon>Ecdysozoa</taxon>
        <taxon>Arthropoda</taxon>
        <taxon>Hexapoda</taxon>
        <taxon>Insecta</taxon>
        <taxon>Pterygota</taxon>
        <taxon>Neoptera</taxon>
        <taxon>Endopterygota</taxon>
        <taxon>Diptera</taxon>
        <taxon>Nematocera</taxon>
        <taxon>Chironomoidea</taxon>
        <taxon>Ceratopogonidae</taxon>
        <taxon>Ceratopogoninae</taxon>
        <taxon>Culicoides</taxon>
        <taxon>Monoculicoides</taxon>
    </lineage>
</organism>
<proteinExistence type="predicted"/>
<keyword evidence="1" id="KW-0677">Repeat</keyword>
<dbReference type="EMBL" id="UFQS01003797">
    <property type="protein sequence ID" value="SSX15942.1"/>
    <property type="molecule type" value="Genomic_DNA"/>
</dbReference>
<evidence type="ECO:0000259" key="2">
    <source>
        <dbReference type="Pfam" id="PF23744"/>
    </source>
</evidence>